<dbReference type="EMBL" id="LLXV01000015">
    <property type="protein sequence ID" value="KRG52448.1"/>
    <property type="molecule type" value="Genomic_DNA"/>
</dbReference>
<sequence length="162" mass="17588">MSRPTALFVLLIVAPLATAASDPRDVATRFYATLQAGGPDQGVIAPLLGDALRAAIDAQRGYERACTALAAPDEKPHMLDQSPYLMAPDRPETVKIGLPGVSGDAAWIPVEMAIGDYRWTDRVLLQQQGQDWKIMDIRWGQGGSLIGRLKDFSAFRCTAAHR</sequence>
<evidence type="ECO:0000256" key="1">
    <source>
        <dbReference type="SAM" id="SignalP"/>
    </source>
</evidence>
<feature type="signal peptide" evidence="1">
    <location>
        <begin position="1"/>
        <end position="19"/>
    </location>
</feature>
<dbReference type="AlphaFoldDB" id="A0A0R0B577"/>
<proteinExistence type="predicted"/>
<organism evidence="2 3">
    <name type="scientific">Stenotrophomonas beteli</name>
    <dbReference type="NCBI Taxonomy" id="3384461"/>
    <lineage>
        <taxon>Bacteria</taxon>
        <taxon>Pseudomonadati</taxon>
        <taxon>Pseudomonadota</taxon>
        <taxon>Gammaproteobacteria</taxon>
        <taxon>Lysobacterales</taxon>
        <taxon>Lysobacteraceae</taxon>
        <taxon>Stenotrophomonas</taxon>
        <taxon>Stenotrophomonas maltophilia group</taxon>
    </lineage>
</organism>
<evidence type="ECO:0008006" key="4">
    <source>
        <dbReference type="Google" id="ProtNLM"/>
    </source>
</evidence>
<comment type="caution">
    <text evidence="2">The sequence shown here is derived from an EMBL/GenBank/DDBJ whole genome shotgun (WGS) entry which is preliminary data.</text>
</comment>
<feature type="chain" id="PRO_5006391878" description="DUF3828 domain-containing protein" evidence="1">
    <location>
        <begin position="20"/>
        <end position="162"/>
    </location>
</feature>
<keyword evidence="1" id="KW-0732">Signal</keyword>
<name>A0A0R0B577_9GAMM</name>
<evidence type="ECO:0000313" key="2">
    <source>
        <dbReference type="EMBL" id="KRG52448.1"/>
    </source>
</evidence>
<accession>A0A0R0B577</accession>
<protein>
    <recommendedName>
        <fullName evidence="4">DUF3828 domain-containing protein</fullName>
    </recommendedName>
</protein>
<evidence type="ECO:0000313" key="3">
    <source>
        <dbReference type="Proteomes" id="UP000051757"/>
    </source>
</evidence>
<dbReference type="Proteomes" id="UP000051757">
    <property type="component" value="Unassembled WGS sequence"/>
</dbReference>
<reference evidence="2 3" key="1">
    <citation type="journal article" date="2016" name="Front. Microbiol.">
        <title>Genome Sequence of Type Strains of Genus Stenotrophomonas.</title>
        <authorList>
            <person name="Patil P.P."/>
            <person name="Midha S."/>
            <person name="Kumar S."/>
            <person name="Patil P.B."/>
        </authorList>
    </citation>
    <scope>NUCLEOTIDE SEQUENCE [LARGE SCALE GENOMIC DNA]</scope>
    <source>
        <strain evidence="2 3">LMG 978</strain>
    </source>
</reference>
<keyword evidence="3" id="KW-1185">Reference proteome</keyword>
<gene>
    <name evidence="2" type="ORF">ARC23_06585</name>
</gene>
<dbReference type="OrthoDB" id="6006404at2"/>